<keyword evidence="3" id="KW-1185">Reference proteome</keyword>
<accession>A0A4Y2D7M4</accession>
<dbReference type="EMBL" id="BGPR01000317">
    <property type="protein sequence ID" value="GBM12671.1"/>
    <property type="molecule type" value="Genomic_DNA"/>
</dbReference>
<feature type="region of interest" description="Disordered" evidence="1">
    <location>
        <begin position="48"/>
        <end position="81"/>
    </location>
</feature>
<organism evidence="2 3">
    <name type="scientific">Araneus ventricosus</name>
    <name type="common">Orbweaver spider</name>
    <name type="synonym">Epeira ventricosa</name>
    <dbReference type="NCBI Taxonomy" id="182803"/>
    <lineage>
        <taxon>Eukaryota</taxon>
        <taxon>Metazoa</taxon>
        <taxon>Ecdysozoa</taxon>
        <taxon>Arthropoda</taxon>
        <taxon>Chelicerata</taxon>
        <taxon>Arachnida</taxon>
        <taxon>Araneae</taxon>
        <taxon>Araneomorphae</taxon>
        <taxon>Entelegynae</taxon>
        <taxon>Araneoidea</taxon>
        <taxon>Araneidae</taxon>
        <taxon>Araneus</taxon>
    </lineage>
</organism>
<feature type="region of interest" description="Disordered" evidence="1">
    <location>
        <begin position="1"/>
        <end position="21"/>
    </location>
</feature>
<evidence type="ECO:0000313" key="2">
    <source>
        <dbReference type="EMBL" id="GBM12671.1"/>
    </source>
</evidence>
<evidence type="ECO:0000313" key="3">
    <source>
        <dbReference type="Proteomes" id="UP000499080"/>
    </source>
</evidence>
<dbReference type="Proteomes" id="UP000499080">
    <property type="component" value="Unassembled WGS sequence"/>
</dbReference>
<comment type="caution">
    <text evidence="2">The sequence shown here is derived from an EMBL/GenBank/DDBJ whole genome shotgun (WGS) entry which is preliminary data.</text>
</comment>
<sequence length="147" mass="16813">MSEETKDKECSPLRSSGDLQSTKTWTGCIKTTVQSVEDFQHFTAEERHKAGNSHLFQTGNFGTREGKNNRQGRKPMKFRTNDSKRWNSNEIKFQQFMRRFPFETPNEATTAHHRTCLDWNPATRLENRNQRAAEGGAIIAPPIASAL</sequence>
<dbReference type="AlphaFoldDB" id="A0A4Y2D7M4"/>
<name>A0A4Y2D7M4_ARAVE</name>
<proteinExistence type="predicted"/>
<feature type="compositionally biased region" description="Basic and acidic residues" evidence="1">
    <location>
        <begin position="1"/>
        <end position="11"/>
    </location>
</feature>
<gene>
    <name evidence="2" type="ORF">AVEN_46156_1</name>
</gene>
<evidence type="ECO:0000256" key="1">
    <source>
        <dbReference type="SAM" id="MobiDB-lite"/>
    </source>
</evidence>
<protein>
    <submittedName>
        <fullName evidence="2">Uncharacterized protein</fullName>
    </submittedName>
</protein>
<reference evidence="2 3" key="1">
    <citation type="journal article" date="2019" name="Sci. Rep.">
        <title>Orb-weaving spider Araneus ventricosus genome elucidates the spidroin gene catalogue.</title>
        <authorList>
            <person name="Kono N."/>
            <person name="Nakamura H."/>
            <person name="Ohtoshi R."/>
            <person name="Moran D.A.P."/>
            <person name="Shinohara A."/>
            <person name="Yoshida Y."/>
            <person name="Fujiwara M."/>
            <person name="Mori M."/>
            <person name="Tomita M."/>
            <person name="Arakawa K."/>
        </authorList>
    </citation>
    <scope>NUCLEOTIDE SEQUENCE [LARGE SCALE GENOMIC DNA]</scope>
</reference>